<comment type="caution">
    <text evidence="1">The sequence shown here is derived from an EMBL/GenBank/DDBJ whole genome shotgun (WGS) entry which is preliminary data.</text>
</comment>
<dbReference type="Proteomes" id="UP001594351">
    <property type="component" value="Unassembled WGS sequence"/>
</dbReference>
<organism evidence="1 2">
    <name type="scientific">candidate division CSSED10-310 bacterium</name>
    <dbReference type="NCBI Taxonomy" id="2855610"/>
    <lineage>
        <taxon>Bacteria</taxon>
        <taxon>Bacteria division CSSED10-310</taxon>
    </lineage>
</organism>
<accession>A0ABV6Z564</accession>
<dbReference type="Pfam" id="PF19577">
    <property type="entry name" value="DcaP"/>
    <property type="match status" value="1"/>
</dbReference>
<reference evidence="1 2" key="1">
    <citation type="submission" date="2024-09" db="EMBL/GenBank/DDBJ databases">
        <title>Laminarin stimulates single cell rates of sulfate reduction while oxygen inhibits transcriptomic activity in coastal marine sediment.</title>
        <authorList>
            <person name="Lindsay M."/>
            <person name="Orcutt B."/>
            <person name="Emerson D."/>
            <person name="Stepanauskas R."/>
            <person name="D'Angelo T."/>
        </authorList>
    </citation>
    <scope>NUCLEOTIDE SEQUENCE [LARGE SCALE GENOMIC DNA]</scope>
    <source>
        <strain evidence="1">SAG AM-311-K15</strain>
    </source>
</reference>
<protein>
    <submittedName>
        <fullName evidence="1">DcaP family trimeric outer membrane transporter</fullName>
    </submittedName>
</protein>
<evidence type="ECO:0000313" key="1">
    <source>
        <dbReference type="EMBL" id="MFC1853587.1"/>
    </source>
</evidence>
<evidence type="ECO:0000313" key="2">
    <source>
        <dbReference type="Proteomes" id="UP001594351"/>
    </source>
</evidence>
<dbReference type="SUPFAM" id="SSF56935">
    <property type="entry name" value="Porins"/>
    <property type="match status" value="1"/>
</dbReference>
<sequence>MFKGGEILIAIVLVFVILCGFHTYAEAEETEMESVVSSVKVTFYGYIKLDGAYDTSRMDAGNFGRWVLSEEINEDDDQFNMTARETRVGLLLKGPDIKGVKTSGKLEIDFYGGGAENKNLPMLRQAYVKLDWVKADFSILAGQTFDIISPLVPPTLNYSVGWWVGDIQYRRPQFRLSKGTGSQKKSRLLVELALVRTIGDPSGDEAEPFTPGDTGEDAGFPTVEARCALYFPTKADKKAMIGVSGHWGQEEWDRDNSDDEKVDLDTWSASFDVYLPIINQFEIKGNVWIGENLDAFLGGIGQGVNRTTLEEIKSVGGWLALS</sequence>
<feature type="non-terminal residue" evidence="1">
    <location>
        <position position="322"/>
    </location>
</feature>
<dbReference type="InterPro" id="IPR045748">
    <property type="entry name" value="DcaP"/>
</dbReference>
<proteinExistence type="predicted"/>
<keyword evidence="2" id="KW-1185">Reference proteome</keyword>
<gene>
    <name evidence="1" type="ORF">ACFL27_25650</name>
</gene>
<name>A0ABV6Z564_UNCC1</name>
<dbReference type="EMBL" id="JBHPBY010000540">
    <property type="protein sequence ID" value="MFC1853587.1"/>
    <property type="molecule type" value="Genomic_DNA"/>
</dbReference>